<dbReference type="Proteomes" id="UP000011559">
    <property type="component" value="Unassembled WGS sequence"/>
</dbReference>
<feature type="transmembrane region" description="Helical" evidence="1">
    <location>
        <begin position="120"/>
        <end position="145"/>
    </location>
</feature>
<name>M0FZ67_HALPT</name>
<feature type="transmembrane region" description="Helical" evidence="1">
    <location>
        <begin position="51"/>
        <end position="71"/>
    </location>
</feature>
<comment type="caution">
    <text evidence="2">The sequence shown here is derived from an EMBL/GenBank/DDBJ whole genome shotgun (WGS) entry which is preliminary data.</text>
</comment>
<protein>
    <submittedName>
        <fullName evidence="2">Uncharacterized protein</fullName>
    </submittedName>
</protein>
<feature type="transmembrane region" description="Helical" evidence="1">
    <location>
        <begin position="12"/>
        <end position="31"/>
    </location>
</feature>
<dbReference type="OrthoDB" id="275571at2157"/>
<dbReference type="RefSeq" id="WP_008096766.1">
    <property type="nucleotide sequence ID" value="NZ_AOLG01000056.1"/>
</dbReference>
<keyword evidence="1" id="KW-0472">Membrane</keyword>
<keyword evidence="1" id="KW-0812">Transmembrane</keyword>
<keyword evidence="1" id="KW-1133">Transmembrane helix</keyword>
<reference evidence="2 3" key="1">
    <citation type="journal article" date="2014" name="PLoS Genet.">
        <title>Phylogenetically driven sequencing of extremely halophilic archaea reveals strategies for static and dynamic osmo-response.</title>
        <authorList>
            <person name="Becker E.A."/>
            <person name="Seitzer P.M."/>
            <person name="Tritt A."/>
            <person name="Larsen D."/>
            <person name="Krusor M."/>
            <person name="Yao A.I."/>
            <person name="Wu D."/>
            <person name="Madern D."/>
            <person name="Eisen J.A."/>
            <person name="Darling A.E."/>
            <person name="Facciotti M.T."/>
        </authorList>
    </citation>
    <scope>NUCLEOTIDE SEQUENCE [LARGE SCALE GENOMIC DNA]</scope>
    <source>
        <strain evidence="3">DSM 18310 / JCM 13924 / TL6</strain>
    </source>
</reference>
<feature type="transmembrane region" description="Helical" evidence="1">
    <location>
        <begin position="157"/>
        <end position="181"/>
    </location>
</feature>
<dbReference type="PATRIC" id="fig|1227461.3.peg.3538"/>
<sequence length="291" mass="30506">MSPSTSSATRRQAWLCAFQWGLVQAFVLDTLGRFLRNYYRATTGVAFPPDWVVSIQFAAPLGLLVGGFGGYRWVTSGRSAASASAHRKRVVFVGALFVGWALAIVPTAVFQLVLDERLFTVPYFVLPTLTALSVFAGASLLAYRAEAGWYRKRRNRLVGGAAGGCTGVLVGVFGFVVYSWYLLATQTNYSLNGGAGIVAAACVGAAAGYARTEGDRAGDRAREYLVLLLVSALSLSLAVGLVTLALAVVGVSVFLGSSVVVPAIPVVGSVALAGYLAFVAETTLVGRFVDG</sequence>
<evidence type="ECO:0000256" key="1">
    <source>
        <dbReference type="SAM" id="Phobius"/>
    </source>
</evidence>
<dbReference type="EMBL" id="AOLG01000056">
    <property type="protein sequence ID" value="ELZ63894.1"/>
    <property type="molecule type" value="Genomic_DNA"/>
</dbReference>
<gene>
    <name evidence="2" type="ORF">C457_18003</name>
</gene>
<keyword evidence="3" id="KW-1185">Reference proteome</keyword>
<proteinExistence type="predicted"/>
<dbReference type="AlphaFoldDB" id="M0FZ67"/>
<organism evidence="2 3">
    <name type="scientific">Haloferax prahovense (strain DSM 18310 / JCM 13924 / TL6)</name>
    <dbReference type="NCBI Taxonomy" id="1227461"/>
    <lineage>
        <taxon>Archaea</taxon>
        <taxon>Methanobacteriati</taxon>
        <taxon>Methanobacteriota</taxon>
        <taxon>Stenosarchaea group</taxon>
        <taxon>Halobacteria</taxon>
        <taxon>Halobacteriales</taxon>
        <taxon>Haloferacaceae</taxon>
        <taxon>Haloferax</taxon>
    </lineage>
</organism>
<evidence type="ECO:0000313" key="2">
    <source>
        <dbReference type="EMBL" id="ELZ63894.1"/>
    </source>
</evidence>
<accession>M0FZ67</accession>
<feature type="transmembrane region" description="Helical" evidence="1">
    <location>
        <begin position="224"/>
        <end position="248"/>
    </location>
</feature>
<feature type="transmembrane region" description="Helical" evidence="1">
    <location>
        <begin position="193"/>
        <end position="212"/>
    </location>
</feature>
<feature type="transmembrane region" description="Helical" evidence="1">
    <location>
        <begin position="91"/>
        <end position="114"/>
    </location>
</feature>
<evidence type="ECO:0000313" key="3">
    <source>
        <dbReference type="Proteomes" id="UP000011559"/>
    </source>
</evidence>
<feature type="transmembrane region" description="Helical" evidence="1">
    <location>
        <begin position="254"/>
        <end position="278"/>
    </location>
</feature>